<name>A0A7S6BF85_9CAUD</name>
<dbReference type="Proteomes" id="UP000594363">
    <property type="component" value="Segment"/>
</dbReference>
<accession>A0A7S6BF85</accession>
<organism evidence="1 2">
    <name type="scientific">Arthrobacter phage Jinkies</name>
    <dbReference type="NCBI Taxonomy" id="2743903"/>
    <lineage>
        <taxon>Viruses</taxon>
        <taxon>Duplodnaviria</taxon>
        <taxon>Heunggongvirae</taxon>
        <taxon>Uroviricota</taxon>
        <taxon>Caudoviricetes</taxon>
        <taxon>Berryhillviridae</taxon>
        <taxon>Jinkiesvirus</taxon>
        <taxon>Jinkiesvirus jinkies</taxon>
    </lineage>
</organism>
<evidence type="ECO:0000313" key="2">
    <source>
        <dbReference type="Proteomes" id="UP000594363"/>
    </source>
</evidence>
<sequence length="177" mass="19917">MTATTELPTWDIFKPYGDEDDHASLVRATIDGIEWVSDRYVMVRTDMLDGERSEAIQTFCGDKANEGFAEALPRLFALKPLPETAQPSPLHPIYLAAFEGYDWTPVEKGQWQIRRDGELVAMVCGLTYLDGYTPKPGDGGLPGAITPFMRRAYQIIRAEVWNDRAAWTIAYKIGLEK</sequence>
<evidence type="ECO:0000313" key="1">
    <source>
        <dbReference type="EMBL" id="QKY79001.1"/>
    </source>
</evidence>
<gene>
    <name evidence="1" type="primary">53</name>
    <name evidence="1" type="ORF">Jinkies_53</name>
</gene>
<protein>
    <submittedName>
        <fullName evidence="1">Uncharacterized protein</fullName>
    </submittedName>
</protein>
<proteinExistence type="predicted"/>
<reference evidence="1 2" key="1">
    <citation type="submission" date="2020-05" db="EMBL/GenBank/DDBJ databases">
        <authorList>
            <person name="Bohanan V.A."/>
            <person name="Brazelton B.R."/>
            <person name="Coffey L.M."/>
            <person name="Donovan A.R."/>
            <person name="Gales A.C."/>
            <person name="Glasscock A.J."/>
            <person name="Grill M."/>
            <person name="Harper M.C."/>
            <person name="Hollowell C.E."/>
            <person name="Liu T.Y."/>
            <person name="Mansour C."/>
            <person name="McDowell A.D."/>
            <person name="Miller T.E."/>
            <person name="Nash A.G."/>
            <person name="Seo J."/>
            <person name="Sherman Z.A."/>
            <person name="Albert R.M."/>
            <person name="Ayala A."/>
            <person name="Monti D.L."/>
            <person name="Garlena R.A."/>
            <person name="Russell D.A."/>
            <person name="Pope W.H."/>
            <person name="Jacobs-Sera D."/>
            <person name="Hatfull G.F."/>
        </authorList>
    </citation>
    <scope>NUCLEOTIDE SEQUENCE [LARGE SCALE GENOMIC DNA]</scope>
</reference>
<dbReference type="EMBL" id="MT498043">
    <property type="protein sequence ID" value="QKY79001.1"/>
    <property type="molecule type" value="Genomic_DNA"/>
</dbReference>
<keyword evidence="2" id="KW-1185">Reference proteome</keyword>